<dbReference type="EMBL" id="CP002199">
    <property type="protein sequence ID" value="ADN17570.1"/>
    <property type="molecule type" value="Genomic_DNA"/>
</dbReference>
<name>E0UKU0_GLOV7</name>
<keyword evidence="2" id="KW-0614">Plasmid</keyword>
<dbReference type="AlphaFoldDB" id="E0UKU0"/>
<keyword evidence="1" id="KW-1133">Transmembrane helix</keyword>
<feature type="transmembrane region" description="Helical" evidence="1">
    <location>
        <begin position="12"/>
        <end position="34"/>
    </location>
</feature>
<dbReference type="RefSeq" id="WP_013334320.1">
    <property type="nucleotide sequence ID" value="NC_014533.1"/>
</dbReference>
<protein>
    <submittedName>
        <fullName evidence="2">Uncharacterized protein</fullName>
    </submittedName>
</protein>
<reference evidence="3" key="1">
    <citation type="journal article" date="2011" name="MBio">
        <title>Novel metabolic attributes of the genus Cyanothece, comprising a group of unicellular nitrogen-fixing Cyanobacteria.</title>
        <authorList>
            <person name="Bandyopadhyay A."/>
            <person name="Elvitigala T."/>
            <person name="Welsh E."/>
            <person name="Stockel J."/>
            <person name="Liberton M."/>
            <person name="Min H."/>
            <person name="Sherman L.A."/>
            <person name="Pakrasi H.B."/>
        </authorList>
    </citation>
    <scope>NUCLEOTIDE SEQUENCE [LARGE SCALE GENOMIC DNA]</scope>
    <source>
        <strain evidence="3">PCC 7822</strain>
        <plasmid evidence="3">Cy782201</plasmid>
    </source>
</reference>
<geneLocation type="plasmid" evidence="2 3">
    <name>Cy782201</name>
</geneLocation>
<evidence type="ECO:0000256" key="1">
    <source>
        <dbReference type="SAM" id="Phobius"/>
    </source>
</evidence>
<gene>
    <name evidence="2" type="ordered locus">Cyan7822_5709</name>
</gene>
<organism evidence="2 3">
    <name type="scientific">Gloeothece verrucosa (strain PCC 7822)</name>
    <name type="common">Cyanothece sp. (strain PCC 7822)</name>
    <dbReference type="NCBI Taxonomy" id="497965"/>
    <lineage>
        <taxon>Bacteria</taxon>
        <taxon>Bacillati</taxon>
        <taxon>Cyanobacteriota</taxon>
        <taxon>Cyanophyceae</taxon>
        <taxon>Oscillatoriophycideae</taxon>
        <taxon>Chroococcales</taxon>
        <taxon>Aphanothecaceae</taxon>
        <taxon>Gloeothece</taxon>
        <taxon>Gloeothece verrucosa</taxon>
    </lineage>
</organism>
<sequence length="260" mass="30160">MSLLQKKPKKNNNLVNFAIFAIVLNLLVVIFLIIQGITIRQLSLRKPYNFVELVNGQKLVKYEEITQDPQTIRQFVIKTLELMFNWTGFLPPQTLEELTKPKPDLGIQITTLKGRITKVTTSSWIASFSLSEDFRKGFLSKISEMTPPEVFSQNFDQIISTQLKIKRILPPEKITSENWRVGIVADLVQQKQGKRIVIPYNKDILVRTTDYFPYPLLEQLTTLQTAIYSVRAEQLEIYEIRNLCLLDKPNKLKNYPDQKC</sequence>
<evidence type="ECO:0000313" key="3">
    <source>
        <dbReference type="Proteomes" id="UP000008206"/>
    </source>
</evidence>
<evidence type="ECO:0000313" key="2">
    <source>
        <dbReference type="EMBL" id="ADN17570.1"/>
    </source>
</evidence>
<keyword evidence="3" id="KW-1185">Reference proteome</keyword>
<proteinExistence type="predicted"/>
<dbReference type="HOGENOM" id="CLU_094546_0_0_3"/>
<dbReference type="KEGG" id="cyj:Cyan7822_5709"/>
<keyword evidence="1" id="KW-0472">Membrane</keyword>
<keyword evidence="1" id="KW-0812">Transmembrane</keyword>
<dbReference type="Proteomes" id="UP000008206">
    <property type="component" value="Plasmid Cy782201"/>
</dbReference>
<accession>E0UKU0</accession>
<dbReference type="OrthoDB" id="528950at2"/>